<evidence type="ECO:0000313" key="4">
    <source>
        <dbReference type="Proteomes" id="UP000450676"/>
    </source>
</evidence>
<keyword evidence="3" id="KW-0418">Kinase</keyword>
<dbReference type="EMBL" id="WWCU01000044">
    <property type="protein sequence ID" value="MYN10752.1"/>
    <property type="molecule type" value="Genomic_DNA"/>
</dbReference>
<feature type="signal peptide" evidence="1">
    <location>
        <begin position="1"/>
        <end position="19"/>
    </location>
</feature>
<dbReference type="InterPro" id="IPR004010">
    <property type="entry name" value="Double_Cache_2"/>
</dbReference>
<reference evidence="3 4" key="1">
    <citation type="submission" date="2019-12" db="EMBL/GenBank/DDBJ databases">
        <title>Novel species isolated from a subtropical stream in China.</title>
        <authorList>
            <person name="Lu H."/>
        </authorList>
    </citation>
    <scope>NUCLEOTIDE SEQUENCE [LARGE SCALE GENOMIC DNA]</scope>
    <source>
        <strain evidence="3 4">FT127W</strain>
    </source>
</reference>
<keyword evidence="1" id="KW-0732">Signal</keyword>
<accession>A0A7X4KPZ8</accession>
<sequence>MKQLSTLLAAALFSLSAGAAEHGTPDEAISLINKTAAYLADEGADKTFFEISNPKGRFIHRDLYIVIYDRHGKVMAHGAIPRLAGINVLDYRDEDDKLFVREILDKASKGQQGPVDYKWVHPLTRQLQAKSAWFRQVGSYVITCGTYK</sequence>
<proteinExistence type="predicted"/>
<evidence type="ECO:0000313" key="3">
    <source>
        <dbReference type="EMBL" id="MYN10752.1"/>
    </source>
</evidence>
<dbReference type="RefSeq" id="WP_161075034.1">
    <property type="nucleotide sequence ID" value="NZ_CP086370.1"/>
</dbReference>
<name>A0A7X4KPZ8_9BURK</name>
<dbReference type="AlphaFoldDB" id="A0A7X4KPZ8"/>
<feature type="domain" description="Double Cache" evidence="2">
    <location>
        <begin position="57"/>
        <end position="146"/>
    </location>
</feature>
<evidence type="ECO:0000259" key="2">
    <source>
        <dbReference type="Pfam" id="PF08269"/>
    </source>
</evidence>
<dbReference type="Gene3D" id="3.30.450.20">
    <property type="entry name" value="PAS domain"/>
    <property type="match status" value="1"/>
</dbReference>
<comment type="caution">
    <text evidence="3">The sequence shown here is derived from an EMBL/GenBank/DDBJ whole genome shotgun (WGS) entry which is preliminary data.</text>
</comment>
<dbReference type="GO" id="GO:0016301">
    <property type="term" value="F:kinase activity"/>
    <property type="evidence" value="ECO:0007669"/>
    <property type="project" value="UniProtKB-KW"/>
</dbReference>
<feature type="chain" id="PRO_5031132162" evidence="1">
    <location>
        <begin position="20"/>
        <end position="148"/>
    </location>
</feature>
<keyword evidence="4" id="KW-1185">Reference proteome</keyword>
<gene>
    <name evidence="3" type="ORF">GTP77_25865</name>
</gene>
<organism evidence="3 4">
    <name type="scientific">Pseudoduganella aquatica</name>
    <dbReference type="NCBI Taxonomy" id="2660641"/>
    <lineage>
        <taxon>Bacteria</taxon>
        <taxon>Pseudomonadati</taxon>
        <taxon>Pseudomonadota</taxon>
        <taxon>Betaproteobacteria</taxon>
        <taxon>Burkholderiales</taxon>
        <taxon>Oxalobacteraceae</taxon>
        <taxon>Telluria group</taxon>
        <taxon>Pseudoduganella</taxon>
    </lineage>
</organism>
<dbReference type="Pfam" id="PF08269">
    <property type="entry name" value="dCache_2"/>
    <property type="match status" value="1"/>
</dbReference>
<keyword evidence="3" id="KW-0808">Transferase</keyword>
<dbReference type="Proteomes" id="UP000450676">
    <property type="component" value="Unassembled WGS sequence"/>
</dbReference>
<protein>
    <submittedName>
        <fullName evidence="3">Histidine kinase</fullName>
    </submittedName>
</protein>
<evidence type="ECO:0000256" key="1">
    <source>
        <dbReference type="SAM" id="SignalP"/>
    </source>
</evidence>